<gene>
    <name evidence="1" type="ORF">SAMN06264365_105190</name>
</gene>
<dbReference type="Proteomes" id="UP000198415">
    <property type="component" value="Unassembled WGS sequence"/>
</dbReference>
<sequence>MPRVALAADDARSVADEHEFAALLGAALGYRAKPHERTVLGAGCCLGE</sequence>
<evidence type="ECO:0000313" key="1">
    <source>
        <dbReference type="EMBL" id="SNR74662.1"/>
    </source>
</evidence>
<keyword evidence="2" id="KW-1185">Reference proteome</keyword>
<protein>
    <submittedName>
        <fullName evidence="1">Uncharacterized protein</fullName>
    </submittedName>
</protein>
<reference evidence="1 2" key="1">
    <citation type="submission" date="2017-06" db="EMBL/GenBank/DDBJ databases">
        <authorList>
            <person name="Kim H.J."/>
            <person name="Triplett B.A."/>
        </authorList>
    </citation>
    <scope>NUCLEOTIDE SEQUENCE [LARGE SCALE GENOMIC DNA]</scope>
    <source>
        <strain evidence="1 2">DSM 43151</strain>
    </source>
</reference>
<name>A0A238YUN6_9ACTN</name>
<dbReference type="EMBL" id="FZNR01000005">
    <property type="protein sequence ID" value="SNR74662.1"/>
    <property type="molecule type" value="Genomic_DNA"/>
</dbReference>
<accession>A0A238YUN6</accession>
<proteinExistence type="predicted"/>
<organism evidence="1 2">
    <name type="scientific">Actinoplanes regularis</name>
    <dbReference type="NCBI Taxonomy" id="52697"/>
    <lineage>
        <taxon>Bacteria</taxon>
        <taxon>Bacillati</taxon>
        <taxon>Actinomycetota</taxon>
        <taxon>Actinomycetes</taxon>
        <taxon>Micromonosporales</taxon>
        <taxon>Micromonosporaceae</taxon>
        <taxon>Actinoplanes</taxon>
    </lineage>
</organism>
<dbReference type="AlphaFoldDB" id="A0A238YUN6"/>
<evidence type="ECO:0000313" key="2">
    <source>
        <dbReference type="Proteomes" id="UP000198415"/>
    </source>
</evidence>